<dbReference type="AlphaFoldDB" id="A0A9W6GMU5"/>
<evidence type="ECO:0000256" key="1">
    <source>
        <dbReference type="ARBA" id="ARBA00009798"/>
    </source>
</evidence>
<dbReference type="CDD" id="cd00002">
    <property type="entry name" value="YbaK_deacylase"/>
    <property type="match status" value="1"/>
</dbReference>
<comment type="similarity">
    <text evidence="1 4">Belongs to the prolyl-tRNA editing family. YbaK/EbsC subfamily.</text>
</comment>
<evidence type="ECO:0000256" key="3">
    <source>
        <dbReference type="ARBA" id="ARBA00023239"/>
    </source>
</evidence>
<dbReference type="PANTHER" id="PTHR30411">
    <property type="entry name" value="CYTOPLASMIC PROTEIN"/>
    <property type="match status" value="1"/>
</dbReference>
<reference evidence="6" key="1">
    <citation type="submission" date="2022-12" db="EMBL/GenBank/DDBJ databases">
        <title>Reference genome sequencing for broad-spectrum identification of bacterial and archaeal isolates by mass spectrometry.</title>
        <authorList>
            <person name="Sekiguchi Y."/>
            <person name="Tourlousse D.M."/>
        </authorList>
    </citation>
    <scope>NUCLEOTIDE SEQUENCE</scope>
    <source>
        <strain evidence="6">10succ1</strain>
    </source>
</reference>
<keyword evidence="3 4" id="KW-0456">Lyase</keyword>
<dbReference type="NCBIfam" id="TIGR00011">
    <property type="entry name" value="YbaK_EbsC"/>
    <property type="match status" value="1"/>
</dbReference>
<evidence type="ECO:0000256" key="2">
    <source>
        <dbReference type="ARBA" id="ARBA00022917"/>
    </source>
</evidence>
<dbReference type="GO" id="GO:0006412">
    <property type="term" value="P:translation"/>
    <property type="evidence" value="ECO:0007669"/>
    <property type="project" value="UniProtKB-KW"/>
</dbReference>
<dbReference type="InterPro" id="IPR007214">
    <property type="entry name" value="YbaK/aa-tRNA-synth-assoc-dom"/>
</dbReference>
<evidence type="ECO:0000313" key="6">
    <source>
        <dbReference type="EMBL" id="GLI56601.1"/>
    </source>
</evidence>
<organism evidence="6 7">
    <name type="scientific">Propionigenium maris DSM 9537</name>
    <dbReference type="NCBI Taxonomy" id="1123000"/>
    <lineage>
        <taxon>Bacteria</taxon>
        <taxon>Fusobacteriati</taxon>
        <taxon>Fusobacteriota</taxon>
        <taxon>Fusobacteriia</taxon>
        <taxon>Fusobacteriales</taxon>
        <taxon>Fusobacteriaceae</taxon>
        <taxon>Propionigenium</taxon>
    </lineage>
</organism>
<keyword evidence="2 4" id="KW-0648">Protein biosynthesis</keyword>
<dbReference type="InterPro" id="IPR004369">
    <property type="entry name" value="Prolyl-tRNA_editing_YbaK/EbsC"/>
</dbReference>
<dbReference type="PIRSF" id="PIRSF006181">
    <property type="entry name" value="EbsC_YbaK"/>
    <property type="match status" value="1"/>
</dbReference>
<evidence type="ECO:0000256" key="4">
    <source>
        <dbReference type="PIRNR" id="PIRNR006181"/>
    </source>
</evidence>
<dbReference type="SUPFAM" id="SSF55826">
    <property type="entry name" value="YbaK/ProRS associated domain"/>
    <property type="match status" value="1"/>
</dbReference>
<proteinExistence type="inferred from homology"/>
<comment type="caution">
    <text evidence="6">The sequence shown here is derived from an EMBL/GenBank/DDBJ whole genome shotgun (WGS) entry which is preliminary data.</text>
</comment>
<evidence type="ECO:0000313" key="7">
    <source>
        <dbReference type="Proteomes" id="UP001144471"/>
    </source>
</evidence>
<protein>
    <recommendedName>
        <fullName evidence="4">Cys-tRNA(Pro)/Cys-tRNA(Cys) deacylase</fullName>
        <ecNumber evidence="4">4.2.-.-</ecNumber>
    </recommendedName>
</protein>
<name>A0A9W6GMU5_9FUSO</name>
<dbReference type="InterPro" id="IPR036754">
    <property type="entry name" value="YbaK/aa-tRNA-synt-asso_dom_sf"/>
</dbReference>
<evidence type="ECO:0000259" key="5">
    <source>
        <dbReference type="Pfam" id="PF04073"/>
    </source>
</evidence>
<feature type="domain" description="YbaK/aminoacyl-tRNA synthetase-associated" evidence="5">
    <location>
        <begin position="31"/>
        <end position="145"/>
    </location>
</feature>
<dbReference type="Pfam" id="PF04073">
    <property type="entry name" value="tRNA_edit"/>
    <property type="match status" value="1"/>
</dbReference>
<dbReference type="RefSeq" id="WP_281835858.1">
    <property type="nucleotide sequence ID" value="NZ_BSDY01000009.1"/>
</dbReference>
<keyword evidence="7" id="KW-1185">Reference proteome</keyword>
<accession>A0A9W6GMU5</accession>
<dbReference type="Gene3D" id="3.90.960.10">
    <property type="entry name" value="YbaK/aminoacyl-tRNA synthetase-associated domain"/>
    <property type="match status" value="1"/>
</dbReference>
<dbReference type="GO" id="GO:0002161">
    <property type="term" value="F:aminoacyl-tRNA deacylase activity"/>
    <property type="evidence" value="ECO:0007669"/>
    <property type="project" value="InterPro"/>
</dbReference>
<dbReference type="EMBL" id="BSDY01000009">
    <property type="protein sequence ID" value="GLI56601.1"/>
    <property type="molecule type" value="Genomic_DNA"/>
</dbReference>
<dbReference type="Proteomes" id="UP001144471">
    <property type="component" value="Unassembled WGS sequence"/>
</dbReference>
<sequence length="156" mass="17054">MKKTNAMRILDSKKINYSVREYEVDENNLGAVAVAAKTGVDLDKIYKTLVLTGDRSGYIVACIPGAAELNLKALAKASGNKRVEMIPMKDLEKITGYIRGGCSPVGMKKGYPTYLDMSAREHERIVVSGGRRGVQIEISPEDLIKICRGSLAEISF</sequence>
<dbReference type="GO" id="GO:0016829">
    <property type="term" value="F:lyase activity"/>
    <property type="evidence" value="ECO:0007669"/>
    <property type="project" value="UniProtKB-KW"/>
</dbReference>
<dbReference type="PANTHER" id="PTHR30411:SF0">
    <property type="entry name" value="CYS-TRNA(PRO)_CYS-TRNA(CYS) DEACYLASE YBAK"/>
    <property type="match status" value="1"/>
</dbReference>
<gene>
    <name evidence="6" type="ORF">PM10SUCC1_21150</name>
</gene>
<dbReference type="EC" id="4.2.-.-" evidence="4"/>